<name>A0A9J6B8F5_SOLCO</name>
<comment type="caution">
    <text evidence="1">The sequence shown here is derived from an EMBL/GenBank/DDBJ whole genome shotgun (WGS) entry which is preliminary data.</text>
</comment>
<dbReference type="OrthoDB" id="1298970at2759"/>
<protein>
    <submittedName>
        <fullName evidence="1">Uncharacterized protein</fullName>
    </submittedName>
</protein>
<dbReference type="AlphaFoldDB" id="A0A9J6B8F5"/>
<dbReference type="Proteomes" id="UP000824120">
    <property type="component" value="Chromosome 1"/>
</dbReference>
<dbReference type="EMBL" id="JACXVP010000001">
    <property type="protein sequence ID" value="KAG5632727.1"/>
    <property type="molecule type" value="Genomic_DNA"/>
</dbReference>
<proteinExistence type="predicted"/>
<reference evidence="1 2" key="1">
    <citation type="submission" date="2020-09" db="EMBL/GenBank/DDBJ databases">
        <title>De no assembly of potato wild relative species, Solanum commersonii.</title>
        <authorList>
            <person name="Cho K."/>
        </authorList>
    </citation>
    <scope>NUCLEOTIDE SEQUENCE [LARGE SCALE GENOMIC DNA]</scope>
    <source>
        <strain evidence="1">LZ3.2</strain>
        <tissue evidence="1">Leaf</tissue>
    </source>
</reference>
<sequence length="60" mass="7009">MTLDRKEWRWRIKVEEAVFGEPIRGSVYGYPEKAYQKKKSWYCGSASSNFDGGDRDTISQ</sequence>
<evidence type="ECO:0000313" key="1">
    <source>
        <dbReference type="EMBL" id="KAG5632727.1"/>
    </source>
</evidence>
<accession>A0A9J6B8F5</accession>
<organism evidence="1 2">
    <name type="scientific">Solanum commersonii</name>
    <name type="common">Commerson's wild potato</name>
    <name type="synonym">Commerson's nightshade</name>
    <dbReference type="NCBI Taxonomy" id="4109"/>
    <lineage>
        <taxon>Eukaryota</taxon>
        <taxon>Viridiplantae</taxon>
        <taxon>Streptophyta</taxon>
        <taxon>Embryophyta</taxon>
        <taxon>Tracheophyta</taxon>
        <taxon>Spermatophyta</taxon>
        <taxon>Magnoliopsida</taxon>
        <taxon>eudicotyledons</taxon>
        <taxon>Gunneridae</taxon>
        <taxon>Pentapetalae</taxon>
        <taxon>asterids</taxon>
        <taxon>lamiids</taxon>
        <taxon>Solanales</taxon>
        <taxon>Solanaceae</taxon>
        <taxon>Solanoideae</taxon>
        <taxon>Solaneae</taxon>
        <taxon>Solanum</taxon>
    </lineage>
</organism>
<gene>
    <name evidence="1" type="ORF">H5410_004444</name>
</gene>
<keyword evidence="2" id="KW-1185">Reference proteome</keyword>
<evidence type="ECO:0000313" key="2">
    <source>
        <dbReference type="Proteomes" id="UP000824120"/>
    </source>
</evidence>